<gene>
    <name evidence="2" type="ORF">ENQ35_03230</name>
</gene>
<dbReference type="SUPFAM" id="SSF143100">
    <property type="entry name" value="TTHA1013/TTHA0281-like"/>
    <property type="match status" value="1"/>
</dbReference>
<evidence type="ECO:0000313" key="2">
    <source>
        <dbReference type="EMBL" id="HDW51734.1"/>
    </source>
</evidence>
<dbReference type="AlphaFoldDB" id="A0A7C1J8G6"/>
<dbReference type="InterPro" id="IPR035069">
    <property type="entry name" value="TTHA1013/TTHA0281-like"/>
</dbReference>
<comment type="caution">
    <text evidence="2">The sequence shown here is derived from an EMBL/GenBank/DDBJ whole genome shotgun (WGS) entry which is preliminary data.</text>
</comment>
<dbReference type="Pfam" id="PF15919">
    <property type="entry name" value="HicB_lk_antitox"/>
    <property type="match status" value="1"/>
</dbReference>
<evidence type="ECO:0000259" key="1">
    <source>
        <dbReference type="Pfam" id="PF15919"/>
    </source>
</evidence>
<proteinExistence type="predicted"/>
<organism evidence="2">
    <name type="scientific">Ammonifex degensii</name>
    <dbReference type="NCBI Taxonomy" id="42838"/>
    <lineage>
        <taxon>Bacteria</taxon>
        <taxon>Bacillati</taxon>
        <taxon>Bacillota</taxon>
        <taxon>Clostridia</taxon>
        <taxon>Thermoanaerobacterales</taxon>
        <taxon>Thermoanaerobacteraceae</taxon>
        <taxon>Ammonifex</taxon>
    </lineage>
</organism>
<reference evidence="2" key="1">
    <citation type="journal article" date="2020" name="mSystems">
        <title>Genome- and Community-Level Interaction Insights into Carbon Utilization and Element Cycling Functions of Hydrothermarchaeota in Hydrothermal Sediment.</title>
        <authorList>
            <person name="Zhou Z."/>
            <person name="Liu Y."/>
            <person name="Xu W."/>
            <person name="Pan J."/>
            <person name="Luo Z.H."/>
            <person name="Li M."/>
        </authorList>
    </citation>
    <scope>NUCLEOTIDE SEQUENCE [LARGE SCALE GENOMIC DNA]</scope>
    <source>
        <strain evidence="2">SpSt-301</strain>
    </source>
</reference>
<dbReference type="PANTHER" id="PTHR34504:SF2">
    <property type="entry name" value="UPF0150 PROTEIN SSL0259"/>
    <property type="match status" value="1"/>
</dbReference>
<dbReference type="InterPro" id="IPR051404">
    <property type="entry name" value="TA_system_antitoxin"/>
</dbReference>
<name>A0A7C1J8G6_9THEO</name>
<accession>A0A7C1J8G6</accession>
<protein>
    <submittedName>
        <fullName evidence="2">Type II toxin-antitoxin system HicB family antitoxin</fullName>
    </submittedName>
</protein>
<dbReference type="Gene3D" id="3.30.160.250">
    <property type="match status" value="1"/>
</dbReference>
<dbReference type="InterPro" id="IPR031807">
    <property type="entry name" value="HicB-like"/>
</dbReference>
<feature type="domain" description="HicB-like antitoxin of toxin-antitoxin system" evidence="1">
    <location>
        <begin position="18"/>
        <end position="52"/>
    </location>
</feature>
<dbReference type="PANTHER" id="PTHR34504">
    <property type="entry name" value="ANTITOXIN HICB"/>
    <property type="match status" value="1"/>
</dbReference>
<dbReference type="EMBL" id="DSMV01000195">
    <property type="protein sequence ID" value="HDW51734.1"/>
    <property type="molecule type" value="Genomic_DNA"/>
</dbReference>
<sequence>MKFLVTLTEGEDGFIIAECPALPGCLSQGRTKEEALVNIKEAIALSIETRRGLGMPLGYEVAEVEVAV</sequence>